<keyword evidence="2 5" id="KW-0812">Transmembrane</keyword>
<sequence>MTVSRRTGGIGAFIVERCLPVYPIYLALWVVAVESLIVVIGHSSGPWRPSWDTALKILALSATGVFLRMVDDQKDLDYDTVHNPERPLVQGRISAHELRVAMVPTAAVALALGATVSVWTAVLVALVLAYSLVLWWLESRIYVVRDNPIVNLVAACPAQFLATAFAMTGQPGTGDASWARLVAVPLVFTAAFLHVELARKTTRAADADDQRSYSRVVGATASGVVACLFGLFAVLVELLITMPWRWAGDWSAIAWLPLAAAALPGISAWTFFVRRANDHPRGLPTAFVIVFYLCIVGQGLVHS</sequence>
<evidence type="ECO:0008006" key="8">
    <source>
        <dbReference type="Google" id="ProtNLM"/>
    </source>
</evidence>
<evidence type="ECO:0000256" key="2">
    <source>
        <dbReference type="ARBA" id="ARBA00022692"/>
    </source>
</evidence>
<feature type="transmembrane region" description="Helical" evidence="5">
    <location>
        <begin position="216"/>
        <end position="240"/>
    </location>
</feature>
<comment type="subcellular location">
    <subcellularLocation>
        <location evidence="1">Membrane</location>
        <topology evidence="1">Multi-pass membrane protein</topology>
    </subcellularLocation>
</comment>
<dbReference type="EMBL" id="VBSB01000010">
    <property type="protein sequence ID" value="NTY60980.1"/>
    <property type="molecule type" value="Genomic_DNA"/>
</dbReference>
<comment type="caution">
    <text evidence="6">The sequence shown here is derived from an EMBL/GenBank/DDBJ whole genome shotgun (WGS) entry which is preliminary data.</text>
</comment>
<accession>A0ABX2JZU8</accession>
<keyword evidence="4 5" id="KW-0472">Membrane</keyword>
<dbReference type="Gene3D" id="1.10.357.140">
    <property type="entry name" value="UbiA prenyltransferase"/>
    <property type="match status" value="1"/>
</dbReference>
<evidence type="ECO:0000256" key="1">
    <source>
        <dbReference type="ARBA" id="ARBA00004141"/>
    </source>
</evidence>
<dbReference type="Proteomes" id="UP000708347">
    <property type="component" value="Unassembled WGS sequence"/>
</dbReference>
<dbReference type="InterPro" id="IPR000537">
    <property type="entry name" value="UbiA_prenyltransferase"/>
</dbReference>
<reference evidence="6 7" key="1">
    <citation type="submission" date="2019-05" db="EMBL/GenBank/DDBJ databases">
        <title>Mycolicibacterium sphagni ENV482 genome assembly.</title>
        <authorList>
            <person name="Chen W."/>
            <person name="Faulkner N.W."/>
            <person name="Hyman M.R."/>
        </authorList>
    </citation>
    <scope>NUCLEOTIDE SEQUENCE [LARGE SCALE GENOMIC DNA]</scope>
    <source>
        <strain evidence="6 7">ENV482</strain>
    </source>
</reference>
<feature type="transmembrane region" description="Helical" evidence="5">
    <location>
        <begin position="106"/>
        <end position="137"/>
    </location>
</feature>
<name>A0ABX2JZU8_9MYCO</name>
<proteinExistence type="predicted"/>
<feature type="transmembrane region" description="Helical" evidence="5">
    <location>
        <begin position="149"/>
        <end position="166"/>
    </location>
</feature>
<dbReference type="Pfam" id="PF01040">
    <property type="entry name" value="UbiA"/>
    <property type="match status" value="1"/>
</dbReference>
<evidence type="ECO:0000256" key="3">
    <source>
        <dbReference type="ARBA" id="ARBA00022989"/>
    </source>
</evidence>
<evidence type="ECO:0000256" key="4">
    <source>
        <dbReference type="ARBA" id="ARBA00023136"/>
    </source>
</evidence>
<dbReference type="RefSeq" id="WP_174398797.1">
    <property type="nucleotide sequence ID" value="NZ_VBSB01000010.1"/>
</dbReference>
<keyword evidence="3 5" id="KW-1133">Transmembrane helix</keyword>
<evidence type="ECO:0000313" key="6">
    <source>
        <dbReference type="EMBL" id="NTY60980.1"/>
    </source>
</evidence>
<evidence type="ECO:0000256" key="5">
    <source>
        <dbReference type="SAM" id="Phobius"/>
    </source>
</evidence>
<feature type="transmembrane region" description="Helical" evidence="5">
    <location>
        <begin position="283"/>
        <end position="301"/>
    </location>
</feature>
<organism evidence="6 7">
    <name type="scientific">Mycolicibacterium sphagni</name>
    <dbReference type="NCBI Taxonomy" id="1786"/>
    <lineage>
        <taxon>Bacteria</taxon>
        <taxon>Bacillati</taxon>
        <taxon>Actinomycetota</taxon>
        <taxon>Actinomycetes</taxon>
        <taxon>Mycobacteriales</taxon>
        <taxon>Mycobacteriaceae</taxon>
        <taxon>Mycolicibacterium</taxon>
    </lineage>
</organism>
<feature type="transmembrane region" description="Helical" evidence="5">
    <location>
        <begin position="252"/>
        <end position="271"/>
    </location>
</feature>
<feature type="transmembrane region" description="Helical" evidence="5">
    <location>
        <begin position="178"/>
        <end position="195"/>
    </location>
</feature>
<protein>
    <recommendedName>
        <fullName evidence="8">Prenyltransferase</fullName>
    </recommendedName>
</protein>
<dbReference type="InterPro" id="IPR044878">
    <property type="entry name" value="UbiA_sf"/>
</dbReference>
<feature type="transmembrane region" description="Helical" evidence="5">
    <location>
        <begin position="22"/>
        <end position="41"/>
    </location>
</feature>
<evidence type="ECO:0000313" key="7">
    <source>
        <dbReference type="Proteomes" id="UP000708347"/>
    </source>
</evidence>
<gene>
    <name evidence="6" type="ORF">FEG63_15650</name>
</gene>
<keyword evidence="7" id="KW-1185">Reference proteome</keyword>